<dbReference type="InterPro" id="IPR032466">
    <property type="entry name" value="Metal_Hydrolase"/>
</dbReference>
<proteinExistence type="predicted"/>
<dbReference type="EMBL" id="JACRSU010000001">
    <property type="protein sequence ID" value="MBC8539618.1"/>
    <property type="molecule type" value="Genomic_DNA"/>
</dbReference>
<dbReference type="CDD" id="cd01301">
    <property type="entry name" value="rDP_like"/>
    <property type="match status" value="1"/>
</dbReference>
<dbReference type="Gene3D" id="3.20.20.140">
    <property type="entry name" value="Metal-dependent hydrolases"/>
    <property type="match status" value="1"/>
</dbReference>
<dbReference type="SUPFAM" id="SSF51556">
    <property type="entry name" value="Metallo-dependent hydrolases"/>
    <property type="match status" value="1"/>
</dbReference>
<dbReference type="PROSITE" id="PS51365">
    <property type="entry name" value="RENAL_DIPEPTIDASE_2"/>
    <property type="match status" value="1"/>
</dbReference>
<dbReference type="PANTHER" id="PTHR10443:SF12">
    <property type="entry name" value="DIPEPTIDASE"/>
    <property type="match status" value="1"/>
</dbReference>
<dbReference type="GO" id="GO:0070573">
    <property type="term" value="F:metallodipeptidase activity"/>
    <property type="evidence" value="ECO:0007669"/>
    <property type="project" value="InterPro"/>
</dbReference>
<dbReference type="InterPro" id="IPR008257">
    <property type="entry name" value="Pept_M19"/>
</dbReference>
<evidence type="ECO:0000313" key="2">
    <source>
        <dbReference type="Proteomes" id="UP000611762"/>
    </source>
</evidence>
<reference evidence="1" key="1">
    <citation type="submission" date="2020-08" db="EMBL/GenBank/DDBJ databases">
        <title>Genome public.</title>
        <authorList>
            <person name="Liu C."/>
            <person name="Sun Q."/>
        </authorList>
    </citation>
    <scope>NUCLEOTIDE SEQUENCE</scope>
    <source>
        <strain evidence="1">H8</strain>
    </source>
</reference>
<evidence type="ECO:0000313" key="1">
    <source>
        <dbReference type="EMBL" id="MBC8539618.1"/>
    </source>
</evidence>
<dbReference type="RefSeq" id="WP_249310840.1">
    <property type="nucleotide sequence ID" value="NZ_JACRSU010000001.1"/>
</dbReference>
<dbReference type="PANTHER" id="PTHR10443">
    <property type="entry name" value="MICROSOMAL DIPEPTIDASE"/>
    <property type="match status" value="1"/>
</dbReference>
<organism evidence="1 2">
    <name type="scientific">Congzhengia minquanensis</name>
    <dbReference type="NCBI Taxonomy" id="2763657"/>
    <lineage>
        <taxon>Bacteria</taxon>
        <taxon>Bacillati</taxon>
        <taxon>Bacillota</taxon>
        <taxon>Clostridia</taxon>
        <taxon>Eubacteriales</taxon>
        <taxon>Oscillospiraceae</taxon>
        <taxon>Congzhengia</taxon>
    </lineage>
</organism>
<dbReference type="Pfam" id="PF01244">
    <property type="entry name" value="Peptidase_M19"/>
    <property type="match status" value="1"/>
</dbReference>
<name>A0A926DIR8_9FIRM</name>
<keyword evidence="2" id="KW-1185">Reference proteome</keyword>
<dbReference type="AlphaFoldDB" id="A0A926DIR8"/>
<sequence>MKQFTVIDAHCDTASELLDKNECLFSNTGHLSIEKMKGYQSYVQFYAAWVSKREKNPLLRAVEIIDRLKCELEKNKEYMEEIRTAEELNSVLARGKRGAVLAIEDARALCGSLSALRMFHRLGVRAITLAWNDNNDVTDGAASERGAGLTAFGKDVVREMNRLHMMVDVSHITPRGFWDVLEHTNAPVLASHSNAAAVCGHRRNLNDEQICALVQSGGMVCVNIYPDFLTDGKTADVTDVLRHTDHILSLGGENSLGLGSDFDGVDRLPQGFFGAEDYVKLFNEMSRCGYSDALIDKITHKNMVNFMERIEK</sequence>
<protein>
    <submittedName>
        <fullName evidence="1">Dipeptidase</fullName>
    </submittedName>
</protein>
<dbReference type="Proteomes" id="UP000611762">
    <property type="component" value="Unassembled WGS sequence"/>
</dbReference>
<gene>
    <name evidence="1" type="ORF">H8698_01355</name>
</gene>
<accession>A0A926DIR8</accession>
<comment type="caution">
    <text evidence="1">The sequence shown here is derived from an EMBL/GenBank/DDBJ whole genome shotgun (WGS) entry which is preliminary data.</text>
</comment>
<dbReference type="GO" id="GO:0006508">
    <property type="term" value="P:proteolysis"/>
    <property type="evidence" value="ECO:0007669"/>
    <property type="project" value="InterPro"/>
</dbReference>